<sequence>MIRVTGEKQKSEIAYAIQKYNKSTIYSYGDFCPSYLDTYMTYDTECDPISFCKFVMENLEEKVRDNEGLPIPMIVIYTNLDDLVKITIIENYIKEMENEKLVGNVVFMTR</sequence>
<dbReference type="EMBL" id="BK016244">
    <property type="protein sequence ID" value="DAG04570.1"/>
    <property type="molecule type" value="Genomic_DNA"/>
</dbReference>
<reference evidence="1" key="1">
    <citation type="journal article" date="2021" name="Proc. Natl. Acad. Sci. U.S.A.">
        <title>A Catalog of Tens of Thousands of Viruses from Human Metagenomes Reveals Hidden Associations with Chronic Diseases.</title>
        <authorList>
            <person name="Tisza M.J."/>
            <person name="Buck C.B."/>
        </authorList>
    </citation>
    <scope>NUCLEOTIDE SEQUENCE</scope>
    <source>
        <strain evidence="1">CtDXu9</strain>
    </source>
</reference>
<evidence type="ECO:0000313" key="1">
    <source>
        <dbReference type="EMBL" id="DAG04570.1"/>
    </source>
</evidence>
<name>A0A8S5VCR7_9CAUD</name>
<organism evidence="1">
    <name type="scientific">Siphoviridae sp. ctDXu9</name>
    <dbReference type="NCBI Taxonomy" id="2825387"/>
    <lineage>
        <taxon>Viruses</taxon>
        <taxon>Duplodnaviria</taxon>
        <taxon>Heunggongvirae</taxon>
        <taxon>Uroviricota</taxon>
        <taxon>Caudoviricetes</taxon>
    </lineage>
</organism>
<protein>
    <submittedName>
        <fullName evidence="1">Uncharacterized protein</fullName>
    </submittedName>
</protein>
<proteinExistence type="predicted"/>
<accession>A0A8S5VCR7</accession>